<dbReference type="InterPro" id="IPR036390">
    <property type="entry name" value="WH_DNA-bd_sf"/>
</dbReference>
<dbReference type="SUPFAM" id="SSF46785">
    <property type="entry name" value="Winged helix' DNA-binding domain"/>
    <property type="match status" value="1"/>
</dbReference>
<sequence>MKDRLKILKSFLPPEASERLRIKKISQGELILPSLDGSIFFIQKGSIGAISHYEKREYFLPLKFRPGDIVGLLKSIFVEKSWWEFIAITDAEIILFPRDIVDNYLLNNFAAYKHLTREGIYITERLAQALHIQVQGGARALFAYGLVEYSINNEYKYIKYENVAKTLNITRARLYKIEEEFTKKGLIRKERKKIIILNREGLKDYYREFLFME</sequence>
<keyword evidence="2" id="KW-1185">Reference proteome</keyword>
<organism evidence="1 2">
    <name type="scientific">Propionigenium maris DSM 9537</name>
    <dbReference type="NCBI Taxonomy" id="1123000"/>
    <lineage>
        <taxon>Bacteria</taxon>
        <taxon>Fusobacteriati</taxon>
        <taxon>Fusobacteriota</taxon>
        <taxon>Fusobacteriia</taxon>
        <taxon>Fusobacteriales</taxon>
        <taxon>Fusobacteriaceae</taxon>
        <taxon>Propionigenium</taxon>
    </lineage>
</organism>
<gene>
    <name evidence="1" type="ORF">PM10SUCC1_09870</name>
</gene>
<dbReference type="RefSeq" id="WP_281833972.1">
    <property type="nucleotide sequence ID" value="NZ_BSDY01000004.1"/>
</dbReference>
<comment type="caution">
    <text evidence="1">The sequence shown here is derived from an EMBL/GenBank/DDBJ whole genome shotgun (WGS) entry which is preliminary data.</text>
</comment>
<proteinExistence type="predicted"/>
<dbReference type="GO" id="GO:0003677">
    <property type="term" value="F:DNA binding"/>
    <property type="evidence" value="ECO:0007669"/>
    <property type="project" value="UniProtKB-KW"/>
</dbReference>
<dbReference type="Gene3D" id="2.60.120.10">
    <property type="entry name" value="Jelly Rolls"/>
    <property type="match status" value="1"/>
</dbReference>
<dbReference type="GO" id="GO:0006355">
    <property type="term" value="P:regulation of DNA-templated transcription"/>
    <property type="evidence" value="ECO:0007669"/>
    <property type="project" value="InterPro"/>
</dbReference>
<evidence type="ECO:0000313" key="1">
    <source>
        <dbReference type="EMBL" id="GLI55473.1"/>
    </source>
</evidence>
<reference evidence="1" key="1">
    <citation type="submission" date="2022-12" db="EMBL/GenBank/DDBJ databases">
        <title>Reference genome sequencing for broad-spectrum identification of bacterial and archaeal isolates by mass spectrometry.</title>
        <authorList>
            <person name="Sekiguchi Y."/>
            <person name="Tourlousse D.M."/>
        </authorList>
    </citation>
    <scope>NUCLEOTIDE SEQUENCE</scope>
    <source>
        <strain evidence="1">10succ1</strain>
    </source>
</reference>
<dbReference type="Proteomes" id="UP001144471">
    <property type="component" value="Unassembled WGS sequence"/>
</dbReference>
<evidence type="ECO:0008006" key="3">
    <source>
        <dbReference type="Google" id="ProtNLM"/>
    </source>
</evidence>
<dbReference type="InterPro" id="IPR018490">
    <property type="entry name" value="cNMP-bd_dom_sf"/>
</dbReference>
<dbReference type="EMBL" id="BSDY01000004">
    <property type="protein sequence ID" value="GLI55473.1"/>
    <property type="molecule type" value="Genomic_DNA"/>
</dbReference>
<accession>A0A9W6LMI2</accession>
<dbReference type="InterPro" id="IPR014710">
    <property type="entry name" value="RmlC-like_jellyroll"/>
</dbReference>
<name>A0A9W6LMI2_9FUSO</name>
<evidence type="ECO:0000313" key="2">
    <source>
        <dbReference type="Proteomes" id="UP001144471"/>
    </source>
</evidence>
<dbReference type="SUPFAM" id="SSF51206">
    <property type="entry name" value="cAMP-binding domain-like"/>
    <property type="match status" value="1"/>
</dbReference>
<protein>
    <recommendedName>
        <fullName evidence="3">cAMP-binding domain of CRP or a regulatory subunit of cAMP-dependent protein kinases</fullName>
    </recommendedName>
</protein>
<dbReference type="AlphaFoldDB" id="A0A9W6LMI2"/>